<reference evidence="2" key="2">
    <citation type="submission" date="2022-03" db="EMBL/GenBank/DDBJ databases">
        <title>Draft title - Genomic analysis of global carrot germplasm unveils the trajectory of domestication and the origin of high carotenoid orange carrot.</title>
        <authorList>
            <person name="Iorizzo M."/>
            <person name="Ellison S."/>
            <person name="Senalik D."/>
            <person name="Macko-Podgorni A."/>
            <person name="Grzebelus D."/>
            <person name="Bostan H."/>
            <person name="Rolling W."/>
            <person name="Curaba J."/>
            <person name="Simon P."/>
        </authorList>
    </citation>
    <scope>NUCLEOTIDE SEQUENCE</scope>
    <source>
        <tissue evidence="2">Leaf</tissue>
    </source>
</reference>
<dbReference type="InterPro" id="IPR019557">
    <property type="entry name" value="AminoTfrase-like_pln_mobile"/>
</dbReference>
<dbReference type="EMBL" id="CP093345">
    <property type="protein sequence ID" value="WOG92180.1"/>
    <property type="molecule type" value="Genomic_DNA"/>
</dbReference>
<evidence type="ECO:0000313" key="3">
    <source>
        <dbReference type="Proteomes" id="UP000077755"/>
    </source>
</evidence>
<dbReference type="AlphaFoldDB" id="A0AAF0WLI7"/>
<name>A0AAF0WLI7_DAUCS</name>
<dbReference type="InterPro" id="IPR044824">
    <property type="entry name" value="MAIN-like"/>
</dbReference>
<proteinExistence type="predicted"/>
<evidence type="ECO:0000313" key="2">
    <source>
        <dbReference type="EMBL" id="WOG92180.1"/>
    </source>
</evidence>
<keyword evidence="3" id="KW-1185">Reference proteome</keyword>
<dbReference type="GO" id="GO:0010073">
    <property type="term" value="P:meristem maintenance"/>
    <property type="evidence" value="ECO:0007669"/>
    <property type="project" value="InterPro"/>
</dbReference>
<dbReference type="Pfam" id="PF10536">
    <property type="entry name" value="PMD"/>
    <property type="match status" value="1"/>
</dbReference>
<dbReference type="PANTHER" id="PTHR46033:SF8">
    <property type="entry name" value="PROTEIN MAINTENANCE OF MERISTEMS-LIKE"/>
    <property type="match status" value="1"/>
</dbReference>
<gene>
    <name evidence="2" type="ORF">DCAR_0311440</name>
</gene>
<reference evidence="2" key="1">
    <citation type="journal article" date="2016" name="Nat. Genet.">
        <title>A high-quality carrot genome assembly provides new insights into carotenoid accumulation and asterid genome evolution.</title>
        <authorList>
            <person name="Iorizzo M."/>
            <person name="Ellison S."/>
            <person name="Senalik D."/>
            <person name="Zeng P."/>
            <person name="Satapoomin P."/>
            <person name="Huang J."/>
            <person name="Bowman M."/>
            <person name="Iovene M."/>
            <person name="Sanseverino W."/>
            <person name="Cavagnaro P."/>
            <person name="Yildiz M."/>
            <person name="Macko-Podgorni A."/>
            <person name="Moranska E."/>
            <person name="Grzebelus E."/>
            <person name="Grzebelus D."/>
            <person name="Ashrafi H."/>
            <person name="Zheng Z."/>
            <person name="Cheng S."/>
            <person name="Spooner D."/>
            <person name="Van Deynze A."/>
            <person name="Simon P."/>
        </authorList>
    </citation>
    <scope>NUCLEOTIDE SEQUENCE</scope>
    <source>
        <tissue evidence="2">Leaf</tissue>
    </source>
</reference>
<feature type="domain" description="Aminotransferase-like plant mobile" evidence="1">
    <location>
        <begin position="65"/>
        <end position="429"/>
    </location>
</feature>
<protein>
    <recommendedName>
        <fullName evidence="1">Aminotransferase-like plant mobile domain-containing protein</fullName>
    </recommendedName>
</protein>
<evidence type="ECO:0000259" key="1">
    <source>
        <dbReference type="Pfam" id="PF10536"/>
    </source>
</evidence>
<dbReference type="PANTHER" id="PTHR46033">
    <property type="entry name" value="PROTEIN MAIN-LIKE 2"/>
    <property type="match status" value="1"/>
</dbReference>
<accession>A0AAF0WLI7</accession>
<organism evidence="2 3">
    <name type="scientific">Daucus carota subsp. sativus</name>
    <name type="common">Carrot</name>
    <dbReference type="NCBI Taxonomy" id="79200"/>
    <lineage>
        <taxon>Eukaryota</taxon>
        <taxon>Viridiplantae</taxon>
        <taxon>Streptophyta</taxon>
        <taxon>Embryophyta</taxon>
        <taxon>Tracheophyta</taxon>
        <taxon>Spermatophyta</taxon>
        <taxon>Magnoliopsida</taxon>
        <taxon>eudicotyledons</taxon>
        <taxon>Gunneridae</taxon>
        <taxon>Pentapetalae</taxon>
        <taxon>asterids</taxon>
        <taxon>campanulids</taxon>
        <taxon>Apiales</taxon>
        <taxon>Apiaceae</taxon>
        <taxon>Apioideae</taxon>
        <taxon>Scandiceae</taxon>
        <taxon>Daucinae</taxon>
        <taxon>Daucus</taxon>
        <taxon>Daucus sect. Daucus</taxon>
    </lineage>
</organism>
<dbReference type="Proteomes" id="UP000077755">
    <property type="component" value="Chromosome 3"/>
</dbReference>
<sequence>MDREDELIMHPGPKNLVVLHLQSSHRSSMVWEVAGGDPQQSRRRNPTQARFPPLYESMIPILEDLRFDGSLITALVERWRPETHTFHLPVGECSITVQDVSVLLGLRIDGDVVIGTTSGVDGGWRIMIERVFGTSPPVVIENNKKKANELKGGRLMLSWLTKVFDALPVCPSEEQLRRYTQSYILQLIAGVLFTDHSGGLVHCMYIPLIEDFGHCKKLAWGAAMLAYLFRELCKSCRIGVEEMAGCVLLLQLWAWSRLPFLALIPHGPSLDNLLWGDRVGPYGIKWCCHLKFTDTSSHVLYTHRLSLDALAPSRFEWQPYSDEILAKLVVYWKEGADIWCYKGMLICFHIVEPHSPHRFMRQFGMIQEIPSNDEFSKSLHDINLQGKQTTNWRSKHHEYIQIWNNRRDHVIDVAAQVGIGVVDGYNRWYADITRRFHTRIAGSYFYAVFLTQSSTISN</sequence>